<comment type="caution">
    <text evidence="2">The sequence shown here is derived from an EMBL/GenBank/DDBJ whole genome shotgun (WGS) entry which is preliminary data.</text>
</comment>
<evidence type="ECO:0000313" key="2">
    <source>
        <dbReference type="EMBL" id="RBO82350.1"/>
    </source>
</evidence>
<evidence type="ECO:0000313" key="3">
    <source>
        <dbReference type="Proteomes" id="UP000252086"/>
    </source>
</evidence>
<protein>
    <recommendedName>
        <fullName evidence="4">DUF2509 family protein</fullName>
    </recommendedName>
</protein>
<proteinExistence type="predicted"/>
<keyword evidence="1" id="KW-0472">Membrane</keyword>
<evidence type="ECO:0000256" key="1">
    <source>
        <dbReference type="SAM" id="Phobius"/>
    </source>
</evidence>
<dbReference type="AlphaFoldDB" id="A0A366CWZ4"/>
<keyword evidence="1" id="KW-1133">Transmembrane helix</keyword>
<dbReference type="RefSeq" id="WP_113875013.1">
    <property type="nucleotide sequence ID" value="NZ_QNRF01000006.1"/>
</dbReference>
<evidence type="ECO:0008006" key="4">
    <source>
        <dbReference type="Google" id="ProtNLM"/>
    </source>
</evidence>
<keyword evidence="1" id="KW-0812">Transmembrane</keyword>
<gene>
    <name evidence="2" type="ORF">DFP76_106178</name>
</gene>
<organism evidence="2 3">
    <name type="scientific">Marinomonas aquiplantarum</name>
    <dbReference type="NCBI Taxonomy" id="491951"/>
    <lineage>
        <taxon>Bacteria</taxon>
        <taxon>Pseudomonadati</taxon>
        <taxon>Pseudomonadota</taxon>
        <taxon>Gammaproteobacteria</taxon>
        <taxon>Oceanospirillales</taxon>
        <taxon>Oceanospirillaceae</taxon>
        <taxon>Marinomonas</taxon>
    </lineage>
</organism>
<reference evidence="2 3" key="1">
    <citation type="submission" date="2018-06" db="EMBL/GenBank/DDBJ databases">
        <title>Genomic Encyclopedia of Type Strains, Phase III (KMG-III): the genomes of soil and plant-associated and newly described type strains.</title>
        <authorList>
            <person name="Whitman W."/>
        </authorList>
    </citation>
    <scope>NUCLEOTIDE SEQUENCE [LARGE SCALE GENOMIC DNA]</scope>
    <source>
        <strain evidence="2 3">CECT 7732</strain>
    </source>
</reference>
<name>A0A366CWZ4_9GAMM</name>
<feature type="transmembrane region" description="Helical" evidence="1">
    <location>
        <begin position="12"/>
        <end position="33"/>
    </location>
</feature>
<keyword evidence="3" id="KW-1185">Reference proteome</keyword>
<accession>A0A366CWZ4</accession>
<sequence length="150" mass="17724">MNHQALSQQTLAGWLGLPVLILLLFVASMSVAFQDRLLAQYQWRSQLQAVVDERAAWQDFKRVLVDAPEFSQANESHCLGFCPLQQDKASLAQTEWRADGQVLWYQWHRHELDDGTEYHRLCASMNQQSYHCWWWQNRILRHQGWLTLLD</sequence>
<dbReference type="Proteomes" id="UP000252086">
    <property type="component" value="Unassembled WGS sequence"/>
</dbReference>
<dbReference type="OrthoDB" id="6107053at2"/>
<dbReference type="EMBL" id="QNRF01000006">
    <property type="protein sequence ID" value="RBO82350.1"/>
    <property type="molecule type" value="Genomic_DNA"/>
</dbReference>